<comment type="caution">
    <text evidence="1">The sequence shown here is derived from an EMBL/GenBank/DDBJ whole genome shotgun (WGS) entry which is preliminary data.</text>
</comment>
<evidence type="ECO:0000313" key="1">
    <source>
        <dbReference type="EMBL" id="KAK3594159.1"/>
    </source>
</evidence>
<reference evidence="1" key="3">
    <citation type="submission" date="2023-05" db="EMBL/GenBank/DDBJ databases">
        <authorList>
            <person name="Smith C.H."/>
        </authorList>
    </citation>
    <scope>NUCLEOTIDE SEQUENCE</scope>
    <source>
        <strain evidence="1">CHS0354</strain>
        <tissue evidence="1">Mantle</tissue>
    </source>
</reference>
<dbReference type="AlphaFoldDB" id="A0AAE0SLJ6"/>
<protein>
    <submittedName>
        <fullName evidence="1">Uncharacterized protein</fullName>
    </submittedName>
</protein>
<reference evidence="1" key="2">
    <citation type="journal article" date="2021" name="Genome Biol. Evol.">
        <title>Developing a high-quality reference genome for a parasitic bivalve with doubly uniparental inheritance (Bivalvia: Unionida).</title>
        <authorList>
            <person name="Smith C.H."/>
        </authorList>
    </citation>
    <scope>NUCLEOTIDE SEQUENCE</scope>
    <source>
        <strain evidence="1">CHS0354</strain>
        <tissue evidence="1">Mantle</tissue>
    </source>
</reference>
<keyword evidence="2" id="KW-1185">Reference proteome</keyword>
<dbReference type="EMBL" id="JAEAOA010000470">
    <property type="protein sequence ID" value="KAK3594159.1"/>
    <property type="molecule type" value="Genomic_DNA"/>
</dbReference>
<organism evidence="1 2">
    <name type="scientific">Potamilus streckersoni</name>
    <dbReference type="NCBI Taxonomy" id="2493646"/>
    <lineage>
        <taxon>Eukaryota</taxon>
        <taxon>Metazoa</taxon>
        <taxon>Spiralia</taxon>
        <taxon>Lophotrochozoa</taxon>
        <taxon>Mollusca</taxon>
        <taxon>Bivalvia</taxon>
        <taxon>Autobranchia</taxon>
        <taxon>Heteroconchia</taxon>
        <taxon>Palaeoheterodonta</taxon>
        <taxon>Unionida</taxon>
        <taxon>Unionoidea</taxon>
        <taxon>Unionidae</taxon>
        <taxon>Ambleminae</taxon>
        <taxon>Lampsilini</taxon>
        <taxon>Potamilus</taxon>
    </lineage>
</organism>
<proteinExistence type="predicted"/>
<name>A0AAE0SLJ6_9BIVA</name>
<evidence type="ECO:0000313" key="2">
    <source>
        <dbReference type="Proteomes" id="UP001195483"/>
    </source>
</evidence>
<gene>
    <name evidence="1" type="ORF">CHS0354_006955</name>
</gene>
<dbReference type="Proteomes" id="UP001195483">
    <property type="component" value="Unassembled WGS sequence"/>
</dbReference>
<reference evidence="1" key="1">
    <citation type="journal article" date="2021" name="Genome Biol. Evol.">
        <title>A High-Quality Reference Genome for a Parasitic Bivalve with Doubly Uniparental Inheritance (Bivalvia: Unionida).</title>
        <authorList>
            <person name="Smith C.H."/>
        </authorList>
    </citation>
    <scope>NUCLEOTIDE SEQUENCE</scope>
    <source>
        <strain evidence="1">CHS0354</strain>
    </source>
</reference>
<sequence length="54" mass="6309">MRMRLISVDFGLKIAAFLSTVLALIFSIRKDRNKDDNEMEIHILKDEEQQTDEA</sequence>
<accession>A0AAE0SLJ6</accession>
<feature type="non-terminal residue" evidence="1">
    <location>
        <position position="54"/>
    </location>
</feature>